<name>A0AAD3H2T1_9STRA</name>
<evidence type="ECO:0000313" key="6">
    <source>
        <dbReference type="EMBL" id="GFH48275.1"/>
    </source>
</evidence>
<feature type="compositionally biased region" description="Polar residues" evidence="4">
    <location>
        <begin position="101"/>
        <end position="110"/>
    </location>
</feature>
<feature type="compositionally biased region" description="Basic and acidic residues" evidence="4">
    <location>
        <begin position="20"/>
        <end position="30"/>
    </location>
</feature>
<feature type="compositionally biased region" description="Basic and acidic residues" evidence="4">
    <location>
        <begin position="366"/>
        <end position="376"/>
    </location>
</feature>
<feature type="domain" description="TAZ-type" evidence="5">
    <location>
        <begin position="814"/>
        <end position="888"/>
    </location>
</feature>
<dbReference type="EMBL" id="BLLK01000027">
    <property type="protein sequence ID" value="GFH48275.1"/>
    <property type="molecule type" value="Genomic_DNA"/>
</dbReference>
<feature type="compositionally biased region" description="Low complexity" evidence="4">
    <location>
        <begin position="166"/>
        <end position="183"/>
    </location>
</feature>
<feature type="compositionally biased region" description="Polar residues" evidence="4">
    <location>
        <begin position="480"/>
        <end position="498"/>
    </location>
</feature>
<comment type="caution">
    <text evidence="6">The sequence shown here is derived from an EMBL/GenBank/DDBJ whole genome shotgun (WGS) entry which is preliminary data.</text>
</comment>
<feature type="compositionally biased region" description="Low complexity" evidence="4">
    <location>
        <begin position="148"/>
        <end position="159"/>
    </location>
</feature>
<feature type="region of interest" description="Disordered" evidence="4">
    <location>
        <begin position="355"/>
        <end position="376"/>
    </location>
</feature>
<dbReference type="InterPro" id="IPR035898">
    <property type="entry name" value="TAZ_dom_sf"/>
</dbReference>
<dbReference type="Gene3D" id="1.20.1020.10">
    <property type="entry name" value="TAZ domain"/>
    <property type="match status" value="1"/>
</dbReference>
<feature type="compositionally biased region" description="Polar residues" evidence="4">
    <location>
        <begin position="419"/>
        <end position="460"/>
    </location>
</feature>
<feature type="compositionally biased region" description="Polar residues" evidence="4">
    <location>
        <begin position="8"/>
        <end position="18"/>
    </location>
</feature>
<feature type="region of interest" description="Disordered" evidence="4">
    <location>
        <begin position="988"/>
        <end position="1009"/>
    </location>
</feature>
<feature type="region of interest" description="Disordered" evidence="4">
    <location>
        <begin position="90"/>
        <end position="231"/>
    </location>
</feature>
<evidence type="ECO:0000313" key="7">
    <source>
        <dbReference type="Proteomes" id="UP001054902"/>
    </source>
</evidence>
<keyword evidence="2" id="KW-0863">Zinc-finger</keyword>
<sequence>MNEKRNHTAISTSQTATDAESERLEKRVKIEPGSVRNIDKLGQTSIPVSTTTSQAVVKPLNSTQKHTPPIPIRNVHPAHEVASNIGEKRSEIGKTRPAPLIQNQSKTQAPTMPKKLQRPQVVKETTDTKVMNQSPRLSNNICEDHTRSTSYSTLSSSDSSGKKEYSSISSISTPSSIQPQQSSAHTSNRNQVHTATGASTHTVSQQKSMSSTDSNGMGEKKHSPPPPLKSTKMVHLRKKYMSQLEYMHREFKKLEKQLLGAKSSSKSVTESAGSKERREKLHSFIVHLEETMSQIQVGCDLEQEGKCTLGIAVTSSGGSMIANTTKYTSDANSSAGSQSSDLAVASATVNNEAKKEFARSSALTKMTKEKEEEENVQKLEEHILANLLPVKERLTKQLAAQQGAVRNPAGMPTRRGLQPPNSASQPKQISSGNGTTGVSSAVGSQVPGQVTGPTAHSQYGQPLKGGGSSLTQKLHGKTLGAQQKSGEQQISNPTNQGNAVRVQDGKTTIVSTTPRKVVYAGMTPGSNQVRSGVSAASGVHEMIIENARHMIEKRSDNTTEAAIPPPPPPLSKLPSVAARPAVVKSSVGASSVAKIPVVIPNLATARPIPTVSAVVNSKLPTQRSAPAVEPSVEQQRQRQVTSDPQQQIQRKQVTTTVHRVKPVARNSNTQRKGPRCVEYICALCNETYKSTCDSNPWWTLANHECPKCGKTQIPRLDISAPANAIEYHPALLAHAVMEDGVKNSNKGSSVPSHSTVETSSGNQRKNSIGGEKDIFDSDSDDSRYDESTPSGKAAREDFGSNYDGPKFTPFDSSRLLTLMNHASSCPGRHKNEKQRNVCTSVKFMMLHVRDCPGTTPSRDVCPYPWCRKMKHLLYHLVSCSAGSGCKTCNSNELNGNLQALRGLNFHRIQTRRREFLKCQSISQQMKTQSCSRPANVTGPGNASRNLTAQRKIIKAVVPVSETRGTKVNISSNHTSKVPILMAPKQRTSIKNSLSVPSPIPTTGVPSTTSKMTNSLAISDHPQRSSIPKYNPRIPPSKVIANNQAKVTAAVPSNIQSPTVNPLMHSSKKSSPPNPLKGLSVDSTPNTNAVATAFPNLPTQIDECSSSPPKAHNVIRTGTPIKIKIEGKQ</sequence>
<feature type="compositionally biased region" description="Polar residues" evidence="4">
    <location>
        <begin position="184"/>
        <end position="215"/>
    </location>
</feature>
<dbReference type="InterPro" id="IPR000197">
    <property type="entry name" value="Znf_TAZ"/>
</dbReference>
<feature type="region of interest" description="Disordered" evidence="4">
    <location>
        <begin position="742"/>
        <end position="800"/>
    </location>
</feature>
<keyword evidence="1" id="KW-0479">Metal-binding</keyword>
<feature type="region of interest" description="Disordered" evidence="4">
    <location>
        <begin position="622"/>
        <end position="653"/>
    </location>
</feature>
<reference evidence="6 7" key="1">
    <citation type="journal article" date="2021" name="Sci. Rep.">
        <title>The genome of the diatom Chaetoceros tenuissimus carries an ancient integrated fragment of an extant virus.</title>
        <authorList>
            <person name="Hongo Y."/>
            <person name="Kimura K."/>
            <person name="Takaki Y."/>
            <person name="Yoshida Y."/>
            <person name="Baba S."/>
            <person name="Kobayashi G."/>
            <person name="Nagasaki K."/>
            <person name="Hano T."/>
            <person name="Tomaru Y."/>
        </authorList>
    </citation>
    <scope>NUCLEOTIDE SEQUENCE [LARGE SCALE GENOMIC DNA]</scope>
    <source>
        <strain evidence="6 7">NIES-3715</strain>
    </source>
</reference>
<evidence type="ECO:0000256" key="3">
    <source>
        <dbReference type="ARBA" id="ARBA00022833"/>
    </source>
</evidence>
<keyword evidence="7" id="KW-1185">Reference proteome</keyword>
<dbReference type="SUPFAM" id="SSF57933">
    <property type="entry name" value="TAZ domain"/>
    <property type="match status" value="1"/>
</dbReference>
<evidence type="ECO:0000256" key="4">
    <source>
        <dbReference type="SAM" id="MobiDB-lite"/>
    </source>
</evidence>
<feature type="region of interest" description="Disordered" evidence="4">
    <location>
        <begin position="1"/>
        <end position="31"/>
    </location>
</feature>
<gene>
    <name evidence="6" type="ORF">CTEN210_04751</name>
</gene>
<feature type="compositionally biased region" description="Polar residues" evidence="4">
    <location>
        <begin position="742"/>
        <end position="766"/>
    </location>
</feature>
<feature type="compositionally biased region" description="Polar residues" evidence="4">
    <location>
        <begin position="632"/>
        <end position="653"/>
    </location>
</feature>
<feature type="region of interest" description="Disordered" evidence="4">
    <location>
        <begin position="399"/>
        <end position="507"/>
    </location>
</feature>
<dbReference type="Pfam" id="PF02135">
    <property type="entry name" value="zf-TAZ"/>
    <property type="match status" value="1"/>
</dbReference>
<dbReference type="AlphaFoldDB" id="A0AAD3H2T1"/>
<organism evidence="6 7">
    <name type="scientific">Chaetoceros tenuissimus</name>
    <dbReference type="NCBI Taxonomy" id="426638"/>
    <lineage>
        <taxon>Eukaryota</taxon>
        <taxon>Sar</taxon>
        <taxon>Stramenopiles</taxon>
        <taxon>Ochrophyta</taxon>
        <taxon>Bacillariophyta</taxon>
        <taxon>Coscinodiscophyceae</taxon>
        <taxon>Chaetocerotophycidae</taxon>
        <taxon>Chaetocerotales</taxon>
        <taxon>Chaetocerotaceae</taxon>
        <taxon>Chaetoceros</taxon>
    </lineage>
</organism>
<accession>A0AAD3H2T1</accession>
<evidence type="ECO:0000259" key="5">
    <source>
        <dbReference type="Pfam" id="PF02135"/>
    </source>
</evidence>
<evidence type="ECO:0000256" key="1">
    <source>
        <dbReference type="ARBA" id="ARBA00022723"/>
    </source>
</evidence>
<protein>
    <recommendedName>
        <fullName evidence="5">TAZ-type domain-containing protein</fullName>
    </recommendedName>
</protein>
<evidence type="ECO:0000256" key="2">
    <source>
        <dbReference type="ARBA" id="ARBA00022771"/>
    </source>
</evidence>
<keyword evidence="3" id="KW-0862">Zinc</keyword>
<feature type="compositionally biased region" description="Polar residues" evidence="4">
    <location>
        <begin position="128"/>
        <end position="141"/>
    </location>
</feature>
<feature type="compositionally biased region" description="Basic and acidic residues" evidence="4">
    <location>
        <begin position="770"/>
        <end position="786"/>
    </location>
</feature>
<proteinExistence type="predicted"/>
<dbReference type="Proteomes" id="UP001054902">
    <property type="component" value="Unassembled WGS sequence"/>
</dbReference>
<dbReference type="GO" id="GO:0008270">
    <property type="term" value="F:zinc ion binding"/>
    <property type="evidence" value="ECO:0007669"/>
    <property type="project" value="UniProtKB-KW"/>
</dbReference>
<feature type="region of interest" description="Disordered" evidence="4">
    <location>
        <begin position="1055"/>
        <end position="1083"/>
    </location>
</feature>